<keyword evidence="1" id="KW-0812">Transmembrane</keyword>
<keyword evidence="1" id="KW-1133">Transmembrane helix</keyword>
<dbReference type="RefSeq" id="WP_348396527.1">
    <property type="nucleotide sequence ID" value="NZ_CP136600.1"/>
</dbReference>
<organism evidence="2 3">
    <name type="scientific">Thalassotalea fonticola</name>
    <dbReference type="NCBI Taxonomy" id="3065649"/>
    <lineage>
        <taxon>Bacteria</taxon>
        <taxon>Pseudomonadati</taxon>
        <taxon>Pseudomonadota</taxon>
        <taxon>Gammaproteobacteria</taxon>
        <taxon>Alteromonadales</taxon>
        <taxon>Colwelliaceae</taxon>
        <taxon>Thalassotalea</taxon>
    </lineage>
</organism>
<dbReference type="EMBL" id="CP136600">
    <property type="protein sequence ID" value="WOH37749.1"/>
    <property type="molecule type" value="Genomic_DNA"/>
</dbReference>
<evidence type="ECO:0000313" key="3">
    <source>
        <dbReference type="Proteomes" id="UP001301442"/>
    </source>
</evidence>
<sequence length="164" mass="19037">MDGVEILLILIIFSSFFNALRHFNGLAQKGKWQGYSGEGQFYLGLSCLCYLSSSYIKDYWGYYFVSEVALFIFLLTLFKSLRVERKAQQKYLKNMSAQMANDNIRTDLIFSFQVGVIVAVIEIFNYFMNEESINWLYPIGAFSFVIILRLFVRMISKVTAKSEL</sequence>
<feature type="transmembrane region" description="Helical" evidence="1">
    <location>
        <begin position="108"/>
        <end position="128"/>
    </location>
</feature>
<accession>A0ABZ0GPZ8</accession>
<dbReference type="Proteomes" id="UP001301442">
    <property type="component" value="Chromosome"/>
</dbReference>
<protein>
    <recommendedName>
        <fullName evidence="4">DUF2809 domain-containing protein</fullName>
    </recommendedName>
</protein>
<feature type="transmembrane region" description="Helical" evidence="1">
    <location>
        <begin position="134"/>
        <end position="152"/>
    </location>
</feature>
<evidence type="ECO:0008006" key="4">
    <source>
        <dbReference type="Google" id="ProtNLM"/>
    </source>
</evidence>
<feature type="transmembrane region" description="Helical" evidence="1">
    <location>
        <begin position="62"/>
        <end position="81"/>
    </location>
</feature>
<keyword evidence="1" id="KW-0472">Membrane</keyword>
<reference evidence="2 3" key="1">
    <citation type="submission" date="2023-09" db="EMBL/GenBank/DDBJ databases">
        <authorList>
            <person name="Qi X."/>
        </authorList>
    </citation>
    <scope>NUCLEOTIDE SEQUENCE [LARGE SCALE GENOMIC DNA]</scope>
    <source>
        <strain evidence="2 3">S1-1</strain>
    </source>
</reference>
<feature type="transmembrane region" description="Helical" evidence="1">
    <location>
        <begin position="6"/>
        <end position="27"/>
    </location>
</feature>
<name>A0ABZ0GPZ8_9GAMM</name>
<evidence type="ECO:0000256" key="1">
    <source>
        <dbReference type="SAM" id="Phobius"/>
    </source>
</evidence>
<proteinExistence type="predicted"/>
<keyword evidence="3" id="KW-1185">Reference proteome</keyword>
<gene>
    <name evidence="2" type="ORF">RI844_00465</name>
</gene>
<evidence type="ECO:0000313" key="2">
    <source>
        <dbReference type="EMBL" id="WOH37749.1"/>
    </source>
</evidence>